<evidence type="ECO:0000313" key="2">
    <source>
        <dbReference type="EMBL" id="JAH52514.1"/>
    </source>
</evidence>
<organism evidence="2">
    <name type="scientific">Anguilla anguilla</name>
    <name type="common">European freshwater eel</name>
    <name type="synonym">Muraena anguilla</name>
    <dbReference type="NCBI Taxonomy" id="7936"/>
    <lineage>
        <taxon>Eukaryota</taxon>
        <taxon>Metazoa</taxon>
        <taxon>Chordata</taxon>
        <taxon>Craniata</taxon>
        <taxon>Vertebrata</taxon>
        <taxon>Euteleostomi</taxon>
        <taxon>Actinopterygii</taxon>
        <taxon>Neopterygii</taxon>
        <taxon>Teleostei</taxon>
        <taxon>Anguilliformes</taxon>
        <taxon>Anguillidae</taxon>
        <taxon>Anguilla</taxon>
    </lineage>
</organism>
<reference evidence="2" key="1">
    <citation type="submission" date="2014-11" db="EMBL/GenBank/DDBJ databases">
        <authorList>
            <person name="Amaro Gonzalez C."/>
        </authorList>
    </citation>
    <scope>NUCLEOTIDE SEQUENCE</scope>
</reference>
<evidence type="ECO:0000256" key="1">
    <source>
        <dbReference type="SAM" id="SignalP"/>
    </source>
</evidence>
<reference evidence="2" key="2">
    <citation type="journal article" date="2015" name="Fish Shellfish Immunol.">
        <title>Early steps in the European eel (Anguilla anguilla)-Vibrio vulnificus interaction in the gills: Role of the RtxA13 toxin.</title>
        <authorList>
            <person name="Callol A."/>
            <person name="Pajuelo D."/>
            <person name="Ebbesson L."/>
            <person name="Teles M."/>
            <person name="MacKenzie S."/>
            <person name="Amaro C."/>
        </authorList>
    </citation>
    <scope>NUCLEOTIDE SEQUENCE</scope>
</reference>
<feature type="chain" id="PRO_5002433354" evidence="1">
    <location>
        <begin position="25"/>
        <end position="49"/>
    </location>
</feature>
<dbReference type="AlphaFoldDB" id="A0A0E9TFR3"/>
<accession>A0A0E9TFR3</accession>
<protein>
    <submittedName>
        <fullName evidence="2">Uncharacterized protein</fullName>
    </submittedName>
</protein>
<sequence length="49" mass="5470">MNWYQWKLQCAPTFLSVLSPVVSSLRTVDTRAYATSFFKVAVADTVAPC</sequence>
<name>A0A0E9TFR3_ANGAN</name>
<proteinExistence type="predicted"/>
<feature type="signal peptide" evidence="1">
    <location>
        <begin position="1"/>
        <end position="24"/>
    </location>
</feature>
<keyword evidence="1" id="KW-0732">Signal</keyword>
<dbReference type="EMBL" id="GBXM01056063">
    <property type="protein sequence ID" value="JAH52514.1"/>
    <property type="molecule type" value="Transcribed_RNA"/>
</dbReference>